<evidence type="ECO:0000256" key="2">
    <source>
        <dbReference type="ARBA" id="ARBA00023277"/>
    </source>
</evidence>
<dbReference type="Pfam" id="PF00553">
    <property type="entry name" value="CBM_2"/>
    <property type="match status" value="1"/>
</dbReference>
<keyword evidence="2" id="KW-0119">Carbohydrate metabolism</keyword>
<dbReference type="InterPro" id="IPR001919">
    <property type="entry name" value="CBD2"/>
</dbReference>
<dbReference type="InterPro" id="IPR018366">
    <property type="entry name" value="CBM2_CS"/>
</dbReference>
<dbReference type="InterPro" id="IPR003961">
    <property type="entry name" value="FN3_dom"/>
</dbReference>
<name>A0ABR6MKW7_MICEC</name>
<dbReference type="InterPro" id="IPR008965">
    <property type="entry name" value="CBM2/CBM3_carb-bd_dom_sf"/>
</dbReference>
<comment type="caution">
    <text evidence="7">The sequence shown here is derived from an EMBL/GenBank/DDBJ whole genome shotgun (WGS) entry which is preliminary data.</text>
</comment>
<keyword evidence="3" id="KW-0326">Glycosidase</keyword>
<keyword evidence="4" id="KW-0624">Polysaccharide degradation</keyword>
<evidence type="ECO:0000256" key="4">
    <source>
        <dbReference type="ARBA" id="ARBA00023326"/>
    </source>
</evidence>
<dbReference type="GeneID" id="300296381"/>
<evidence type="ECO:0000256" key="3">
    <source>
        <dbReference type="ARBA" id="ARBA00023295"/>
    </source>
</evidence>
<gene>
    <name evidence="7" type="ORF">FHU28_005865</name>
</gene>
<dbReference type="EMBL" id="JACHJC010000001">
    <property type="protein sequence ID" value="MBB5116026.1"/>
    <property type="molecule type" value="Genomic_DNA"/>
</dbReference>
<dbReference type="CDD" id="cd00063">
    <property type="entry name" value="FN3"/>
    <property type="match status" value="1"/>
</dbReference>
<keyword evidence="8" id="KW-1185">Reference proteome</keyword>
<dbReference type="SMART" id="SM00637">
    <property type="entry name" value="CBD_II"/>
    <property type="match status" value="1"/>
</dbReference>
<feature type="signal peptide" evidence="5">
    <location>
        <begin position="1"/>
        <end position="19"/>
    </location>
</feature>
<proteinExistence type="predicted"/>
<keyword evidence="5" id="KW-0732">Signal</keyword>
<evidence type="ECO:0000259" key="6">
    <source>
        <dbReference type="PROSITE" id="PS51173"/>
    </source>
</evidence>
<sequence length="251" mass="25687">MLRTLGAALAAALTLTGWAASSGVVRSPATTTVTPAMAATPTPIPTPTFACPPALPVTGQVTGATTTSLTITYWMVLSPPCGYDPPLLVSLFTSREDATAWRDPVAEAVTGPERSGTVTIGGLAPGTEYWFRFGDTKGGRDPYVIGGPARTSGTCSATATIDSRWGSGFVATVTVRNDGTEPVPGWLVSWRWSGDERIQSIWGGVAEGSGQDVAVRNASWNGTLAPGASTTFGLLVAASAAPATITPVCGR</sequence>
<keyword evidence="1" id="KW-0378">Hydrolase</keyword>
<feature type="domain" description="CBM2" evidence="6">
    <location>
        <begin position="148"/>
        <end position="251"/>
    </location>
</feature>
<dbReference type="Gene3D" id="2.60.40.290">
    <property type="match status" value="1"/>
</dbReference>
<evidence type="ECO:0000256" key="5">
    <source>
        <dbReference type="SAM" id="SignalP"/>
    </source>
</evidence>
<dbReference type="SUPFAM" id="SSF49265">
    <property type="entry name" value="Fibronectin type III"/>
    <property type="match status" value="1"/>
</dbReference>
<dbReference type="PROSITE" id="PS00561">
    <property type="entry name" value="CBM2_A"/>
    <property type="match status" value="1"/>
</dbReference>
<reference evidence="7 8" key="1">
    <citation type="submission" date="2020-08" db="EMBL/GenBank/DDBJ databases">
        <title>Sequencing the genomes of 1000 actinobacteria strains.</title>
        <authorList>
            <person name="Klenk H.-P."/>
        </authorList>
    </citation>
    <scope>NUCLEOTIDE SEQUENCE [LARGE SCALE GENOMIC DNA]</scope>
    <source>
        <strain evidence="7 8">DSM 43036</strain>
    </source>
</reference>
<dbReference type="RefSeq" id="WP_184688144.1">
    <property type="nucleotide sequence ID" value="NZ_JACHJC010000001.1"/>
</dbReference>
<feature type="chain" id="PRO_5047484216" evidence="5">
    <location>
        <begin position="20"/>
        <end position="251"/>
    </location>
</feature>
<evidence type="ECO:0000256" key="1">
    <source>
        <dbReference type="ARBA" id="ARBA00022801"/>
    </source>
</evidence>
<dbReference type="InterPro" id="IPR036116">
    <property type="entry name" value="FN3_sf"/>
</dbReference>
<dbReference type="PROSITE" id="PS51173">
    <property type="entry name" value="CBM2"/>
    <property type="match status" value="1"/>
</dbReference>
<protein>
    <submittedName>
        <fullName evidence="7">Cellulase/cellobiase CelA1</fullName>
    </submittedName>
</protein>
<evidence type="ECO:0000313" key="8">
    <source>
        <dbReference type="Proteomes" id="UP000618986"/>
    </source>
</evidence>
<organism evidence="7 8">
    <name type="scientific">Micromonospora echinospora</name>
    <name type="common">Micromonospora purpurea</name>
    <dbReference type="NCBI Taxonomy" id="1877"/>
    <lineage>
        <taxon>Bacteria</taxon>
        <taxon>Bacillati</taxon>
        <taxon>Actinomycetota</taxon>
        <taxon>Actinomycetes</taxon>
        <taxon>Micromonosporales</taxon>
        <taxon>Micromonosporaceae</taxon>
        <taxon>Micromonospora</taxon>
    </lineage>
</organism>
<dbReference type="InterPro" id="IPR012291">
    <property type="entry name" value="CBM2_carb-bd_dom_sf"/>
</dbReference>
<accession>A0ABR6MKW7</accession>
<evidence type="ECO:0000313" key="7">
    <source>
        <dbReference type="EMBL" id="MBB5116026.1"/>
    </source>
</evidence>
<dbReference type="SUPFAM" id="SSF49384">
    <property type="entry name" value="Carbohydrate-binding domain"/>
    <property type="match status" value="1"/>
</dbReference>
<dbReference type="Proteomes" id="UP000618986">
    <property type="component" value="Unassembled WGS sequence"/>
</dbReference>